<keyword evidence="5" id="KW-1185">Reference proteome</keyword>
<dbReference type="InterPro" id="IPR000863">
    <property type="entry name" value="Sulfotransferase_dom"/>
</dbReference>
<gene>
    <name evidence="4" type="ORF">EV190_101174</name>
</gene>
<evidence type="ECO:0000256" key="2">
    <source>
        <dbReference type="ARBA" id="ARBA00023180"/>
    </source>
</evidence>
<dbReference type="PANTHER" id="PTHR10605">
    <property type="entry name" value="HEPARAN SULFATE SULFOTRANSFERASE"/>
    <property type="match status" value="1"/>
</dbReference>
<dbReference type="Gene3D" id="3.40.50.300">
    <property type="entry name" value="P-loop containing nucleotide triphosphate hydrolases"/>
    <property type="match status" value="1"/>
</dbReference>
<dbReference type="Proteomes" id="UP000295281">
    <property type="component" value="Unassembled WGS sequence"/>
</dbReference>
<evidence type="ECO:0000313" key="4">
    <source>
        <dbReference type="EMBL" id="TDQ54857.1"/>
    </source>
</evidence>
<dbReference type="EMBL" id="SNYN01000001">
    <property type="protein sequence ID" value="TDQ54857.1"/>
    <property type="molecule type" value="Genomic_DNA"/>
</dbReference>
<accession>A0A4R6VD02</accession>
<dbReference type="InterPro" id="IPR027417">
    <property type="entry name" value="P-loop_NTPase"/>
</dbReference>
<proteinExistence type="predicted"/>
<feature type="domain" description="Sulfotransferase" evidence="3">
    <location>
        <begin position="37"/>
        <end position="244"/>
    </location>
</feature>
<reference evidence="4 5" key="1">
    <citation type="submission" date="2019-03" db="EMBL/GenBank/DDBJ databases">
        <title>Genomic Encyclopedia of Type Strains, Phase IV (KMG-IV): sequencing the most valuable type-strain genomes for metagenomic binning, comparative biology and taxonomic classification.</title>
        <authorList>
            <person name="Goeker M."/>
        </authorList>
    </citation>
    <scope>NUCLEOTIDE SEQUENCE [LARGE SCALE GENOMIC DNA]</scope>
    <source>
        <strain evidence="4 5">DSM 46770</strain>
    </source>
</reference>
<organism evidence="4 5">
    <name type="scientific">Actinorugispora endophytica</name>
    <dbReference type="NCBI Taxonomy" id="1605990"/>
    <lineage>
        <taxon>Bacteria</taxon>
        <taxon>Bacillati</taxon>
        <taxon>Actinomycetota</taxon>
        <taxon>Actinomycetes</taxon>
        <taxon>Streptosporangiales</taxon>
        <taxon>Nocardiopsidaceae</taxon>
        <taxon>Actinorugispora</taxon>
    </lineage>
</organism>
<dbReference type="InterPro" id="IPR037359">
    <property type="entry name" value="NST/OST"/>
</dbReference>
<keyword evidence="2" id="KW-0325">Glycoprotein</keyword>
<keyword evidence="1 4" id="KW-0808">Transferase</keyword>
<protein>
    <submittedName>
        <fullName evidence="4">Sulfotransferase domain-containing protein</fullName>
    </submittedName>
</protein>
<evidence type="ECO:0000256" key="1">
    <source>
        <dbReference type="ARBA" id="ARBA00022679"/>
    </source>
</evidence>
<dbReference type="RefSeq" id="WP_133739472.1">
    <property type="nucleotide sequence ID" value="NZ_SNYN01000001.1"/>
</dbReference>
<dbReference type="Pfam" id="PF00685">
    <property type="entry name" value="Sulfotransfer_1"/>
    <property type="match status" value="1"/>
</dbReference>
<dbReference type="OrthoDB" id="4508169at2"/>
<comment type="caution">
    <text evidence="4">The sequence shown here is derived from an EMBL/GenBank/DDBJ whole genome shotgun (WGS) entry which is preliminary data.</text>
</comment>
<sequence>MTKTISAQRSDRPRLRNAIQSVSNAFGQLTRNTRTLPDFLLVGAQRGGTTPLFRALKQHPLVKGPTLRRGVHYFDVHYDRGLDFYRGHFPTLSAVRKHGPEGGVRVFESSPYYMFHPLGAERIARDLPWVKVVVALRDPVERAFSAHAHESARGFETEPFERALELESERLEGQDEYLLTHPGARSYSHQHHAYLARGRYAEQLERLERFLGRERIHVVESESLFEDPERHFAALEDFLGLPHHNGVRFDRHSARTRGGVGPALRARLNDHFAPHDERLARWWGRVPHWRR</sequence>
<dbReference type="AlphaFoldDB" id="A0A4R6VD02"/>
<evidence type="ECO:0000313" key="5">
    <source>
        <dbReference type="Proteomes" id="UP000295281"/>
    </source>
</evidence>
<dbReference type="SUPFAM" id="SSF52540">
    <property type="entry name" value="P-loop containing nucleoside triphosphate hydrolases"/>
    <property type="match status" value="1"/>
</dbReference>
<dbReference type="PANTHER" id="PTHR10605:SF56">
    <property type="entry name" value="BIFUNCTIONAL HEPARAN SULFATE N-DEACETYLASE_N-SULFOTRANSFERASE"/>
    <property type="match status" value="1"/>
</dbReference>
<name>A0A4R6VD02_9ACTN</name>
<dbReference type="GO" id="GO:0008146">
    <property type="term" value="F:sulfotransferase activity"/>
    <property type="evidence" value="ECO:0007669"/>
    <property type="project" value="InterPro"/>
</dbReference>
<evidence type="ECO:0000259" key="3">
    <source>
        <dbReference type="Pfam" id="PF00685"/>
    </source>
</evidence>